<proteinExistence type="predicted"/>
<comment type="caution">
    <text evidence="2">The sequence shown here is derived from an EMBL/GenBank/DDBJ whole genome shotgun (WGS) entry which is preliminary data.</text>
</comment>
<evidence type="ECO:0000256" key="1">
    <source>
        <dbReference type="SAM" id="MobiDB-lite"/>
    </source>
</evidence>
<name>A0AAV4MVE8_CAEEX</name>
<feature type="region of interest" description="Disordered" evidence="1">
    <location>
        <begin position="1"/>
        <end position="31"/>
    </location>
</feature>
<dbReference type="Proteomes" id="UP001054945">
    <property type="component" value="Unassembled WGS sequence"/>
</dbReference>
<dbReference type="EMBL" id="BPLR01020195">
    <property type="protein sequence ID" value="GIX75753.1"/>
    <property type="molecule type" value="Genomic_DNA"/>
</dbReference>
<protein>
    <submittedName>
        <fullName evidence="2">Uncharacterized protein</fullName>
    </submittedName>
</protein>
<organism evidence="2 3">
    <name type="scientific">Caerostris extrusa</name>
    <name type="common">Bark spider</name>
    <name type="synonym">Caerostris bankana</name>
    <dbReference type="NCBI Taxonomy" id="172846"/>
    <lineage>
        <taxon>Eukaryota</taxon>
        <taxon>Metazoa</taxon>
        <taxon>Ecdysozoa</taxon>
        <taxon>Arthropoda</taxon>
        <taxon>Chelicerata</taxon>
        <taxon>Arachnida</taxon>
        <taxon>Araneae</taxon>
        <taxon>Araneomorphae</taxon>
        <taxon>Entelegynae</taxon>
        <taxon>Araneoidea</taxon>
        <taxon>Araneidae</taxon>
        <taxon>Caerostris</taxon>
    </lineage>
</organism>
<keyword evidence="3" id="KW-1185">Reference proteome</keyword>
<reference evidence="2 3" key="1">
    <citation type="submission" date="2021-06" db="EMBL/GenBank/DDBJ databases">
        <title>Caerostris extrusa draft genome.</title>
        <authorList>
            <person name="Kono N."/>
            <person name="Arakawa K."/>
        </authorList>
    </citation>
    <scope>NUCLEOTIDE SEQUENCE [LARGE SCALE GENOMIC DNA]</scope>
</reference>
<gene>
    <name evidence="2" type="ORF">CEXT_77101</name>
</gene>
<accession>A0AAV4MVE8</accession>
<evidence type="ECO:0000313" key="2">
    <source>
        <dbReference type="EMBL" id="GIX75753.1"/>
    </source>
</evidence>
<dbReference type="AlphaFoldDB" id="A0AAV4MVE8"/>
<sequence>MRETKRGISNVQERNPRMDPPLPIQRIPNRGSGIHHNYDEIIRQSAYSSRFPKHPLPACVAGVPDWTAREVNRAMGFGGGGKGPCL</sequence>
<evidence type="ECO:0000313" key="3">
    <source>
        <dbReference type="Proteomes" id="UP001054945"/>
    </source>
</evidence>